<dbReference type="InterPro" id="IPR023827">
    <property type="entry name" value="Peptidase_S8_Asp-AS"/>
</dbReference>
<keyword evidence="4 10" id="KW-0645">Protease</keyword>
<keyword evidence="3" id="KW-0964">Secreted</keyword>
<dbReference type="FunFam" id="3.40.50.200:FF:000022">
    <property type="entry name" value="Extracellular protease"/>
    <property type="match status" value="1"/>
</dbReference>
<dbReference type="InterPro" id="IPR022398">
    <property type="entry name" value="Peptidase_S8_His-AS"/>
</dbReference>
<evidence type="ECO:0000256" key="3">
    <source>
        <dbReference type="ARBA" id="ARBA00022525"/>
    </source>
</evidence>
<dbReference type="PROSITE" id="PS00138">
    <property type="entry name" value="SUBTILASE_SER"/>
    <property type="match status" value="1"/>
</dbReference>
<dbReference type="SUPFAM" id="SSF49785">
    <property type="entry name" value="Galactose-binding domain-like"/>
    <property type="match status" value="1"/>
</dbReference>
<sequence>MSITQRSVRLSALAAATVLALSSSFAVSAADRVNLATVQPNGSNQQFIVKYRDASRAGEATLQGRLDRAASTSGLLNSAASRGRGKGLGLQRLRRMATGAEVVRADRKLDRAEAETLMRQIAADPNVEYVEVDVRLYPAMTPNDTYYANLMWGMKGGAGGARFDQAWDSADGEGVVVAVIDTGIVPHSDLDANILPGYDLISDPFVGRDGNGRDDDPTDEGNWNNETECDSPGDDRPARSSNWHGTHVTGTVAAVGNNNKGVIGAAYRSKIVPVRVLGRCGGELSDTADAITWASGGNVPGVPDNPNPAEVINLSLGGRTDCGQTMQNAINGAVARGATVVVAAGNNNLDVSGSTPASCSNVVAVAATSNAGSRASYSNYGNLIDVSAPGGDGEGCSVNGTPRIVSTIDGSDTASSGESYGCYNGTSMATPHVSGLVALMQSAAPTPLTPAQIEATLKSTARALPGSCSGGCGAGIIDAKAAVDAVVGGSSGGGSNAAQTYSNGTDYTINDYATVESPIAVSGRSGNGPASATIAVDIRHTYKGDLKVDLVAPDGSVYNLHNRSGGSANDIIGSYTRDLSSEALNGTWKLRVNDNYYGDTGYINSWSITF</sequence>
<feature type="active site" description="Charge relay system" evidence="9 10">
    <location>
        <position position="244"/>
    </location>
</feature>
<evidence type="ECO:0000256" key="4">
    <source>
        <dbReference type="ARBA" id="ARBA00022670"/>
    </source>
</evidence>
<evidence type="ECO:0000256" key="7">
    <source>
        <dbReference type="ARBA" id="ARBA00022825"/>
    </source>
</evidence>
<evidence type="ECO:0000256" key="2">
    <source>
        <dbReference type="ARBA" id="ARBA00011073"/>
    </source>
</evidence>
<dbReference type="PANTHER" id="PTHR43806">
    <property type="entry name" value="PEPTIDASE S8"/>
    <property type="match status" value="1"/>
</dbReference>
<dbReference type="PROSITE" id="PS00136">
    <property type="entry name" value="SUBTILASE_ASP"/>
    <property type="match status" value="1"/>
</dbReference>
<keyword evidence="7 10" id="KW-0720">Serine protease</keyword>
<comment type="subcellular location">
    <subcellularLocation>
        <location evidence="1">Secreted</location>
    </subcellularLocation>
</comment>
<dbReference type="InterPro" id="IPR023828">
    <property type="entry name" value="Peptidase_S8_Ser-AS"/>
</dbReference>
<evidence type="ECO:0000256" key="5">
    <source>
        <dbReference type="ARBA" id="ARBA00022729"/>
    </source>
</evidence>
<comment type="similarity">
    <text evidence="2 10 11">Belongs to the peptidase S8 family.</text>
</comment>
<dbReference type="InterPro" id="IPR002884">
    <property type="entry name" value="P_dom"/>
</dbReference>
<evidence type="ECO:0000256" key="9">
    <source>
        <dbReference type="PIRSR" id="PIRSR615500-1"/>
    </source>
</evidence>
<dbReference type="GO" id="GO:0006508">
    <property type="term" value="P:proteolysis"/>
    <property type="evidence" value="ECO:0007669"/>
    <property type="project" value="UniProtKB-KW"/>
</dbReference>
<dbReference type="Pfam" id="PF01483">
    <property type="entry name" value="P_proprotein"/>
    <property type="match status" value="1"/>
</dbReference>
<dbReference type="Pfam" id="PF00082">
    <property type="entry name" value="Peptidase_S8"/>
    <property type="match status" value="1"/>
</dbReference>
<keyword evidence="6 10" id="KW-0378">Hydrolase</keyword>
<dbReference type="GO" id="GO:0005576">
    <property type="term" value="C:extracellular region"/>
    <property type="evidence" value="ECO:0007669"/>
    <property type="project" value="UniProtKB-SubCell"/>
</dbReference>
<feature type="active site" description="Charge relay system" evidence="9 10">
    <location>
        <position position="181"/>
    </location>
</feature>
<dbReference type="PROSITE" id="PS00137">
    <property type="entry name" value="SUBTILASE_HIS"/>
    <property type="match status" value="1"/>
</dbReference>
<comment type="caution">
    <text evidence="12">The sequence shown here is derived from an EMBL/GenBank/DDBJ whole genome shotgun (WGS) entry which is preliminary data.</text>
</comment>
<evidence type="ECO:0000256" key="1">
    <source>
        <dbReference type="ARBA" id="ARBA00004613"/>
    </source>
</evidence>
<evidence type="ECO:0000256" key="8">
    <source>
        <dbReference type="ARBA" id="ARBA00023145"/>
    </source>
</evidence>
<keyword evidence="5" id="KW-0732">Signal</keyword>
<dbReference type="SUPFAM" id="SSF52743">
    <property type="entry name" value="Subtilisin-like"/>
    <property type="match status" value="1"/>
</dbReference>
<dbReference type="Proteomes" id="UP000320431">
    <property type="component" value="Unassembled WGS sequence"/>
</dbReference>
<evidence type="ECO:0000256" key="10">
    <source>
        <dbReference type="PROSITE-ProRule" id="PRU01240"/>
    </source>
</evidence>
<evidence type="ECO:0000256" key="11">
    <source>
        <dbReference type="RuleBase" id="RU003355"/>
    </source>
</evidence>
<dbReference type="InterPro" id="IPR000209">
    <property type="entry name" value="Peptidase_S8/S53_dom"/>
</dbReference>
<organism evidence="12 13">
    <name type="scientific">Marilutibacter maris</name>
    <dbReference type="NCBI Taxonomy" id="1605891"/>
    <lineage>
        <taxon>Bacteria</taxon>
        <taxon>Pseudomonadati</taxon>
        <taxon>Pseudomonadota</taxon>
        <taxon>Gammaproteobacteria</taxon>
        <taxon>Lysobacterales</taxon>
        <taxon>Lysobacteraceae</taxon>
        <taxon>Marilutibacter</taxon>
    </lineage>
</organism>
<dbReference type="InterPro" id="IPR034176">
    <property type="entry name" value="Peptidases_S8_13"/>
</dbReference>
<evidence type="ECO:0000313" key="13">
    <source>
        <dbReference type="Proteomes" id="UP000320431"/>
    </source>
</evidence>
<dbReference type="AlphaFoldDB" id="A0A508B9V4"/>
<gene>
    <name evidence="12" type="ORF">FKV24_000140</name>
</gene>
<dbReference type="InterPro" id="IPR050131">
    <property type="entry name" value="Peptidase_S8_subtilisin-like"/>
</dbReference>
<dbReference type="CDD" id="cd07496">
    <property type="entry name" value="Peptidases_S8_13"/>
    <property type="match status" value="1"/>
</dbReference>
<dbReference type="RefSeq" id="WP_141480729.1">
    <property type="nucleotide sequence ID" value="NZ_VICD02000002.1"/>
</dbReference>
<keyword evidence="8" id="KW-0865">Zymogen</keyword>
<dbReference type="Gene3D" id="3.40.50.200">
    <property type="entry name" value="Peptidase S8/S53 domain"/>
    <property type="match status" value="1"/>
</dbReference>
<dbReference type="PROSITE" id="PS51829">
    <property type="entry name" value="P_HOMO_B"/>
    <property type="match status" value="1"/>
</dbReference>
<dbReference type="InterPro" id="IPR015500">
    <property type="entry name" value="Peptidase_S8_subtilisin-rel"/>
</dbReference>
<evidence type="ECO:0000313" key="12">
    <source>
        <dbReference type="EMBL" id="KAB8198831.1"/>
    </source>
</evidence>
<dbReference type="FunFam" id="2.60.120.260:FF:000149">
    <property type="entry name" value="Leupeptin-inactivating enzyme 1"/>
    <property type="match status" value="1"/>
</dbReference>
<accession>A0A508B9V4</accession>
<protein>
    <submittedName>
        <fullName evidence="12">S8 family serine peptidase</fullName>
    </submittedName>
</protein>
<dbReference type="EMBL" id="VICD02000002">
    <property type="protein sequence ID" value="KAB8198831.1"/>
    <property type="molecule type" value="Genomic_DNA"/>
</dbReference>
<dbReference type="InterPro" id="IPR008979">
    <property type="entry name" value="Galactose-bd-like_sf"/>
</dbReference>
<proteinExistence type="inferred from homology"/>
<reference evidence="12 13" key="1">
    <citation type="submission" date="2019-10" db="EMBL/GenBank/DDBJ databases">
        <title>Lysobacter alkalisoli sp. nov., isolated from saline-alkaline soil.</title>
        <authorList>
            <person name="Sun J.-Q."/>
        </authorList>
    </citation>
    <scope>NUCLEOTIDE SEQUENCE [LARGE SCALE GENOMIC DNA]</scope>
    <source>
        <strain evidence="12 13">KCTC 42381</strain>
    </source>
</reference>
<dbReference type="PROSITE" id="PS51892">
    <property type="entry name" value="SUBTILASE"/>
    <property type="match status" value="1"/>
</dbReference>
<dbReference type="GO" id="GO:0004252">
    <property type="term" value="F:serine-type endopeptidase activity"/>
    <property type="evidence" value="ECO:0007669"/>
    <property type="project" value="UniProtKB-UniRule"/>
</dbReference>
<dbReference type="PANTHER" id="PTHR43806:SF11">
    <property type="entry name" value="CEREVISIN-RELATED"/>
    <property type="match status" value="1"/>
</dbReference>
<dbReference type="InterPro" id="IPR036852">
    <property type="entry name" value="Peptidase_S8/S53_dom_sf"/>
</dbReference>
<evidence type="ECO:0000256" key="6">
    <source>
        <dbReference type="ARBA" id="ARBA00022801"/>
    </source>
</evidence>
<dbReference type="Gene3D" id="2.60.120.260">
    <property type="entry name" value="Galactose-binding domain-like"/>
    <property type="match status" value="1"/>
</dbReference>
<feature type="active site" description="Charge relay system" evidence="9 10">
    <location>
        <position position="427"/>
    </location>
</feature>
<name>A0A508B9V4_9GAMM</name>
<dbReference type="PRINTS" id="PR00723">
    <property type="entry name" value="SUBTILISIN"/>
</dbReference>